<comment type="subcellular location">
    <subcellularLocation>
        <location evidence="2">Nucleus</location>
    </subcellularLocation>
</comment>
<comment type="cofactor">
    <cofactor evidence="1">
        <name>Mg(2+)</name>
        <dbReference type="ChEBI" id="CHEBI:18420"/>
    </cofactor>
</comment>
<dbReference type="Proteomes" id="UP001497525">
    <property type="component" value="Unassembled WGS sequence"/>
</dbReference>
<dbReference type="Pfam" id="PF11799">
    <property type="entry name" value="IMS_C"/>
    <property type="match status" value="1"/>
</dbReference>
<keyword evidence="7" id="KW-0548">Nucleotidyltransferase</keyword>
<feature type="region of interest" description="Disordered" evidence="14">
    <location>
        <begin position="147"/>
        <end position="286"/>
    </location>
</feature>
<keyword evidence="5" id="KW-0237">DNA synthesis</keyword>
<dbReference type="Gene3D" id="1.20.58.1280">
    <property type="entry name" value="DNA repair protein Rev1, C-terminal domain"/>
    <property type="match status" value="1"/>
</dbReference>
<gene>
    <name evidence="17" type="ORF">CDAUBV1_LOCUS5683</name>
</gene>
<feature type="compositionally biased region" description="Low complexity" evidence="14">
    <location>
        <begin position="229"/>
        <end position="241"/>
    </location>
</feature>
<dbReference type="GO" id="GO:0003887">
    <property type="term" value="F:DNA-directed DNA polymerase activity"/>
    <property type="evidence" value="ECO:0007669"/>
    <property type="project" value="InterPro"/>
</dbReference>
<dbReference type="GO" id="GO:0046872">
    <property type="term" value="F:metal ion binding"/>
    <property type="evidence" value="ECO:0007669"/>
    <property type="project" value="UniProtKB-KW"/>
</dbReference>
<evidence type="ECO:0000313" key="18">
    <source>
        <dbReference type="Proteomes" id="UP001497525"/>
    </source>
</evidence>
<evidence type="ECO:0000256" key="2">
    <source>
        <dbReference type="ARBA" id="ARBA00004123"/>
    </source>
</evidence>
<dbReference type="GO" id="GO:0070987">
    <property type="term" value="P:error-free translesion synthesis"/>
    <property type="evidence" value="ECO:0007669"/>
    <property type="project" value="TreeGrafter"/>
</dbReference>
<dbReference type="PANTHER" id="PTHR45990:SF1">
    <property type="entry name" value="DNA REPAIR PROTEIN REV1"/>
    <property type="match status" value="1"/>
</dbReference>
<keyword evidence="11" id="KW-0238">DNA-binding</keyword>
<dbReference type="Pfam" id="PF21999">
    <property type="entry name" value="IMS_HHH_1"/>
    <property type="match status" value="1"/>
</dbReference>
<protein>
    <recommendedName>
        <fullName evidence="4">DNA repair protein REV1</fullName>
    </recommendedName>
</protein>
<evidence type="ECO:0000256" key="4">
    <source>
        <dbReference type="ARBA" id="ARBA00020399"/>
    </source>
</evidence>
<dbReference type="GO" id="GO:0005634">
    <property type="term" value="C:nucleus"/>
    <property type="evidence" value="ECO:0007669"/>
    <property type="project" value="UniProtKB-SubCell"/>
</dbReference>
<feature type="compositionally biased region" description="Low complexity" evidence="14">
    <location>
        <begin position="902"/>
        <end position="913"/>
    </location>
</feature>
<feature type="compositionally biased region" description="Basic and acidic residues" evidence="14">
    <location>
        <begin position="1103"/>
        <end position="1114"/>
    </location>
</feature>
<feature type="compositionally biased region" description="Polar residues" evidence="14">
    <location>
        <begin position="829"/>
        <end position="843"/>
    </location>
</feature>
<evidence type="ECO:0000313" key="17">
    <source>
        <dbReference type="EMBL" id="CAL5132847.1"/>
    </source>
</evidence>
<evidence type="ECO:0000256" key="3">
    <source>
        <dbReference type="ARBA" id="ARBA00010945"/>
    </source>
</evidence>
<keyword evidence="12" id="KW-0234">DNA repair</keyword>
<evidence type="ECO:0000256" key="9">
    <source>
        <dbReference type="ARBA" id="ARBA00022763"/>
    </source>
</evidence>
<evidence type="ECO:0000256" key="12">
    <source>
        <dbReference type="ARBA" id="ARBA00023204"/>
    </source>
</evidence>
<dbReference type="InterPro" id="IPR053848">
    <property type="entry name" value="IMS_HHH_1"/>
</dbReference>
<feature type="region of interest" description="Disordered" evidence="14">
    <location>
        <begin position="995"/>
        <end position="1077"/>
    </location>
</feature>
<evidence type="ECO:0000256" key="8">
    <source>
        <dbReference type="ARBA" id="ARBA00022723"/>
    </source>
</evidence>
<organism evidence="17 18">
    <name type="scientific">Calicophoron daubneyi</name>
    <name type="common">Rumen fluke</name>
    <name type="synonym">Paramphistomum daubneyi</name>
    <dbReference type="NCBI Taxonomy" id="300641"/>
    <lineage>
        <taxon>Eukaryota</taxon>
        <taxon>Metazoa</taxon>
        <taxon>Spiralia</taxon>
        <taxon>Lophotrochozoa</taxon>
        <taxon>Platyhelminthes</taxon>
        <taxon>Trematoda</taxon>
        <taxon>Digenea</taxon>
        <taxon>Plagiorchiida</taxon>
        <taxon>Pronocephalata</taxon>
        <taxon>Paramphistomoidea</taxon>
        <taxon>Paramphistomidae</taxon>
        <taxon>Calicophoron</taxon>
    </lineage>
</organism>
<dbReference type="InterPro" id="IPR001126">
    <property type="entry name" value="UmuC"/>
</dbReference>
<feature type="compositionally biased region" description="Polar residues" evidence="14">
    <location>
        <begin position="250"/>
        <end position="286"/>
    </location>
</feature>
<dbReference type="InterPro" id="IPR036775">
    <property type="entry name" value="DNA_pol_Y-fam_lit_finger_sf"/>
</dbReference>
<feature type="compositionally biased region" description="Low complexity" evidence="14">
    <location>
        <begin position="1067"/>
        <end position="1077"/>
    </location>
</feature>
<dbReference type="InterPro" id="IPR043502">
    <property type="entry name" value="DNA/RNA_pol_sf"/>
</dbReference>
<dbReference type="FunFam" id="3.30.1490.100:FF:000001">
    <property type="entry name" value="DNA repair protein REV1"/>
    <property type="match status" value="1"/>
</dbReference>
<keyword evidence="9" id="KW-0227">DNA damage</keyword>
<dbReference type="Pfam" id="PF16589">
    <property type="entry name" value="BRCT_2"/>
    <property type="match status" value="1"/>
</dbReference>
<evidence type="ECO:0000256" key="6">
    <source>
        <dbReference type="ARBA" id="ARBA00022679"/>
    </source>
</evidence>
<dbReference type="SUPFAM" id="SSF52113">
    <property type="entry name" value="BRCT domain"/>
    <property type="match status" value="1"/>
</dbReference>
<dbReference type="GO" id="GO:0017125">
    <property type="term" value="F:deoxycytidyl transferase activity"/>
    <property type="evidence" value="ECO:0007669"/>
    <property type="project" value="TreeGrafter"/>
</dbReference>
<feature type="compositionally biased region" description="Basic and acidic residues" evidence="14">
    <location>
        <begin position="1056"/>
        <end position="1066"/>
    </location>
</feature>
<dbReference type="PANTHER" id="PTHR45990">
    <property type="entry name" value="DNA REPAIR PROTEIN REV1"/>
    <property type="match status" value="1"/>
</dbReference>
<reference evidence="17" key="1">
    <citation type="submission" date="2024-06" db="EMBL/GenBank/DDBJ databases">
        <authorList>
            <person name="Liu X."/>
            <person name="Lenzi L."/>
            <person name="Haldenby T S."/>
            <person name="Uol C."/>
        </authorList>
    </citation>
    <scope>NUCLEOTIDE SEQUENCE</scope>
</reference>
<dbReference type="InterPro" id="IPR038401">
    <property type="entry name" value="Rev1_C_sf"/>
</dbReference>
<dbReference type="SUPFAM" id="SSF100879">
    <property type="entry name" value="Lesion bypass DNA polymerase (Y-family), little finger domain"/>
    <property type="match status" value="1"/>
</dbReference>
<evidence type="ECO:0000256" key="13">
    <source>
        <dbReference type="ARBA" id="ARBA00023242"/>
    </source>
</evidence>
<dbReference type="Pfam" id="PF00817">
    <property type="entry name" value="IMS"/>
    <property type="match status" value="1"/>
</dbReference>
<dbReference type="GO" id="GO:0006281">
    <property type="term" value="P:DNA repair"/>
    <property type="evidence" value="ECO:0007669"/>
    <property type="project" value="UniProtKB-KW"/>
</dbReference>
<evidence type="ECO:0000256" key="1">
    <source>
        <dbReference type="ARBA" id="ARBA00001946"/>
    </source>
</evidence>
<dbReference type="PROSITE" id="PS50172">
    <property type="entry name" value="BRCT"/>
    <property type="match status" value="1"/>
</dbReference>
<dbReference type="CDD" id="cd17719">
    <property type="entry name" value="BRCT_Rev1"/>
    <property type="match status" value="1"/>
</dbReference>
<dbReference type="Gene3D" id="3.30.70.270">
    <property type="match status" value="1"/>
</dbReference>
<evidence type="ECO:0000256" key="14">
    <source>
        <dbReference type="SAM" id="MobiDB-lite"/>
    </source>
</evidence>
<dbReference type="SUPFAM" id="SSF56672">
    <property type="entry name" value="DNA/RNA polymerases"/>
    <property type="match status" value="2"/>
</dbReference>
<feature type="compositionally biased region" description="Polar residues" evidence="14">
    <location>
        <begin position="995"/>
        <end position="1023"/>
    </location>
</feature>
<dbReference type="InterPro" id="IPR036420">
    <property type="entry name" value="BRCT_dom_sf"/>
</dbReference>
<dbReference type="InterPro" id="IPR017961">
    <property type="entry name" value="DNA_pol_Y-fam_little_finger"/>
</dbReference>
<dbReference type="InterPro" id="IPR043128">
    <property type="entry name" value="Rev_trsase/Diguanyl_cyclase"/>
</dbReference>
<feature type="compositionally biased region" description="Polar residues" evidence="14">
    <location>
        <begin position="916"/>
        <end position="938"/>
    </location>
</feature>
<dbReference type="GO" id="GO:0003684">
    <property type="term" value="F:damaged DNA binding"/>
    <property type="evidence" value="ECO:0007669"/>
    <property type="project" value="InterPro"/>
</dbReference>
<dbReference type="Gene3D" id="6.10.250.1490">
    <property type="match status" value="1"/>
</dbReference>
<name>A0AAV2TBP6_CALDB</name>
<comment type="similarity">
    <text evidence="3">Belongs to the DNA polymerase type-Y family.</text>
</comment>
<dbReference type="Gene3D" id="3.40.1170.60">
    <property type="match status" value="1"/>
</dbReference>
<feature type="domain" description="UmuC" evidence="16">
    <location>
        <begin position="371"/>
        <end position="633"/>
    </location>
</feature>
<evidence type="ECO:0000259" key="16">
    <source>
        <dbReference type="PROSITE" id="PS50173"/>
    </source>
</evidence>
<keyword evidence="8" id="KW-0479">Metal-binding</keyword>
<feature type="region of interest" description="Disordered" evidence="14">
    <location>
        <begin position="1103"/>
        <end position="1122"/>
    </location>
</feature>
<dbReference type="EMBL" id="CAXLJL010000145">
    <property type="protein sequence ID" value="CAL5132847.1"/>
    <property type="molecule type" value="Genomic_DNA"/>
</dbReference>
<sequence>MSHRGRRSKKPTGWEEAGGYMRAKIAKLEKQFDEQSMSSNLFHGVCIFVNGYTNPPASKLRDLITQHGGLYRAYYSRASVTHVIASRLAASKVSKLTNEKLVSADWITESIRAQKLLPWQKYQLYPQHTGGVGQQRLQIVPALGEWPADSADQGTSTPLTDDATDKPTTNEPFSDFVAGDSSSGLDRSEQEQKCPHSHRTQQMRLEACLSPKKPTPSTSEESNKKPPTLVSLKQLLKSSSVTHVSERPSDQTAPNKVSESSAAIQTVTAPSSEFRQSAASTEKTNTDQQLATFYARSRLHHLSSWASELRDLVNKYRDNPAHVLDLRKQWIDLIRDKLNNGIDPTSIIRLEARLPRSVGCEPKDEPKLHVLFHIDMDCFFVSVSLRNRPELRDKPVAITHAGTFSGDGQPHSTCRSGTHSMSEIASCSYAARKFGLKNGMLLGNARQLCPDLVTLPYDFDAYKEVSEQLYDTVARFTLNIEAVSCDELYADCTELLDLDLIAPEHSSNSGRPRLIEGQWCMQKNLIDPLALGSHIRCLVEQRTCGCTASVGFGTTRLLARLATKKAKPNGQTFFRGHSTTTENPLLLGASKWRWYDLDSDAPSTPESKSCCELSGEAEHWLRNLPLLDLPGVGYSVASTLKKVYGTTKCGELMDKVKQWQLTSLLGEKTGNRIYWLCRGRDTTDTLHTERQSKSVSACMNYGIRLQTNEELESLVRSLCRELVSRMASTIASVNTSTAECDGGRRGVVGRCLTVRLFIRAPEAPVKTMKFMGHGICNTPSRAVRLPEPTADVDILFRFAIGTVRHLCPHPKELRGLGLQMTKLSPAGASSTLQKIRNNGNPTTLVEPIKSATSSNLVPRKDEQNTSFSPLLSPVKRTATDAQTSRALEGNALKRRRLSSGPSCSEDSTTQSEEQSLRSSETPSSTVVNSVQITQQPKLSDNENCDVVTGSFNEDVENEALEGKSTSRVAMLCSRNAFPDGSITDACMHMPASDLGSATSIPQSSLKNSEQNIRSTPLSSSSEHVTGDTKGVSQTSNLSEKVRHKRRRLSLRPRSPTHSETRSEEQSLRSSQVSVSSCVRTVQEPQVADSVGYDAVGRLVDADAKSDTLGDKPIRGPDLPVTPDKVVGQVQCIQTSTPLARGPSSSALHVPTNAGLCTRKPVCSSHGNAQQSRSPKKCVSRVKLPMVHPADTKVSSPGPLTQANENPGELFVGKSIEQLRHIFANWITSESSPLFEDVCILADYLVEQVPFDLERVRLCLVSLDRLISNLTSSPYGCGESREWRDAYDRIVLTVTQAVTQFYGSIKLQTHIC</sequence>
<proteinExistence type="inferred from homology"/>
<keyword evidence="10" id="KW-0460">Magnesium</keyword>
<evidence type="ECO:0000256" key="5">
    <source>
        <dbReference type="ARBA" id="ARBA00022634"/>
    </source>
</evidence>
<keyword evidence="13" id="KW-0539">Nucleus</keyword>
<dbReference type="PROSITE" id="PS50173">
    <property type="entry name" value="UMUC"/>
    <property type="match status" value="1"/>
</dbReference>
<dbReference type="InterPro" id="IPR001357">
    <property type="entry name" value="BRCT_dom"/>
</dbReference>
<evidence type="ECO:0000256" key="11">
    <source>
        <dbReference type="ARBA" id="ARBA00023125"/>
    </source>
</evidence>
<feature type="compositionally biased region" description="Basic residues" evidence="14">
    <location>
        <begin position="1041"/>
        <end position="1050"/>
    </location>
</feature>
<dbReference type="Gene3D" id="3.30.1490.100">
    <property type="entry name" value="DNA polymerase, Y-family, little finger domain"/>
    <property type="match status" value="1"/>
</dbReference>
<dbReference type="SMART" id="SM00292">
    <property type="entry name" value="BRCT"/>
    <property type="match status" value="1"/>
</dbReference>
<evidence type="ECO:0000256" key="7">
    <source>
        <dbReference type="ARBA" id="ARBA00022695"/>
    </source>
</evidence>
<accession>A0AAV2TBP6</accession>
<dbReference type="Gene3D" id="3.40.50.10190">
    <property type="entry name" value="BRCT domain"/>
    <property type="match status" value="1"/>
</dbReference>
<dbReference type="FunFam" id="3.40.50.10190:FF:000011">
    <property type="entry name" value="DNA repair protein REV1"/>
    <property type="match status" value="1"/>
</dbReference>
<comment type="caution">
    <text evidence="17">The sequence shown here is derived from an EMBL/GenBank/DDBJ whole genome shotgun (WGS) entry which is preliminary data.</text>
</comment>
<dbReference type="Gene3D" id="1.10.150.20">
    <property type="entry name" value="5' to 3' exonuclease, C-terminal subdomain"/>
    <property type="match status" value="1"/>
</dbReference>
<keyword evidence="6" id="KW-0808">Transferase</keyword>
<evidence type="ECO:0000256" key="10">
    <source>
        <dbReference type="ARBA" id="ARBA00022842"/>
    </source>
</evidence>
<dbReference type="InterPro" id="IPR031991">
    <property type="entry name" value="Rev1_C"/>
</dbReference>
<feature type="domain" description="BRCT" evidence="15">
    <location>
        <begin position="37"/>
        <end position="124"/>
    </location>
</feature>
<feature type="region of interest" description="Disordered" evidence="14">
    <location>
        <begin position="829"/>
        <end position="945"/>
    </location>
</feature>
<dbReference type="Pfam" id="PF16727">
    <property type="entry name" value="REV1_C"/>
    <property type="match status" value="1"/>
</dbReference>
<dbReference type="GO" id="GO:0042276">
    <property type="term" value="P:error-prone translesion synthesis"/>
    <property type="evidence" value="ECO:0007669"/>
    <property type="project" value="TreeGrafter"/>
</dbReference>
<evidence type="ECO:0000259" key="15">
    <source>
        <dbReference type="PROSITE" id="PS50172"/>
    </source>
</evidence>